<protein>
    <submittedName>
        <fullName evidence="5">1-acyl-sn-glycerol-3-phosphate acyltransferase</fullName>
    </submittedName>
</protein>
<comment type="pathway">
    <text evidence="1">Lipid metabolism.</text>
</comment>
<evidence type="ECO:0000256" key="2">
    <source>
        <dbReference type="ARBA" id="ARBA00022679"/>
    </source>
</evidence>
<reference evidence="5 6" key="1">
    <citation type="submission" date="2020-10" db="EMBL/GenBank/DDBJ databases">
        <title>Wide distribution of Phycisphaera-like planctomycetes from WD2101 soil group in peatlands and genome analysis of the first cultivated representative.</title>
        <authorList>
            <person name="Dedysh S.N."/>
            <person name="Beletsky A.V."/>
            <person name="Ivanova A."/>
            <person name="Kulichevskaya I.S."/>
            <person name="Suzina N.E."/>
            <person name="Philippov D.A."/>
            <person name="Rakitin A.L."/>
            <person name="Mardanov A.V."/>
            <person name="Ravin N.V."/>
        </authorList>
    </citation>
    <scope>NUCLEOTIDE SEQUENCE [LARGE SCALE GENOMIC DNA]</scope>
    <source>
        <strain evidence="5 6">M1803</strain>
    </source>
</reference>
<dbReference type="KEGG" id="hbs:IPV69_00405"/>
<dbReference type="AlphaFoldDB" id="A0A7M2WYG4"/>
<evidence type="ECO:0000259" key="4">
    <source>
        <dbReference type="SMART" id="SM00563"/>
    </source>
</evidence>
<dbReference type="Pfam" id="PF01553">
    <property type="entry name" value="Acyltransferase"/>
    <property type="match status" value="1"/>
</dbReference>
<dbReference type="SUPFAM" id="SSF69593">
    <property type="entry name" value="Glycerol-3-phosphate (1)-acyltransferase"/>
    <property type="match status" value="1"/>
</dbReference>
<name>A0A7M2WYG4_9BACT</name>
<feature type="domain" description="Phospholipid/glycerol acyltransferase" evidence="4">
    <location>
        <begin position="67"/>
        <end position="190"/>
    </location>
</feature>
<dbReference type="InterPro" id="IPR002123">
    <property type="entry name" value="Plipid/glycerol_acylTrfase"/>
</dbReference>
<dbReference type="GO" id="GO:0003841">
    <property type="term" value="F:1-acylglycerol-3-phosphate O-acyltransferase activity"/>
    <property type="evidence" value="ECO:0007669"/>
    <property type="project" value="TreeGrafter"/>
</dbReference>
<keyword evidence="2" id="KW-0808">Transferase</keyword>
<evidence type="ECO:0000256" key="1">
    <source>
        <dbReference type="ARBA" id="ARBA00005189"/>
    </source>
</evidence>
<keyword evidence="6" id="KW-1185">Reference proteome</keyword>
<proteinExistence type="predicted"/>
<keyword evidence="3 5" id="KW-0012">Acyltransferase</keyword>
<evidence type="ECO:0000313" key="6">
    <source>
        <dbReference type="Proteomes" id="UP000593765"/>
    </source>
</evidence>
<evidence type="ECO:0000256" key="3">
    <source>
        <dbReference type="ARBA" id="ARBA00023315"/>
    </source>
</evidence>
<dbReference type="Proteomes" id="UP000593765">
    <property type="component" value="Chromosome"/>
</dbReference>
<dbReference type="CDD" id="cd07989">
    <property type="entry name" value="LPLAT_AGPAT-like"/>
    <property type="match status" value="1"/>
</dbReference>
<dbReference type="PANTHER" id="PTHR10434:SF11">
    <property type="entry name" value="1-ACYL-SN-GLYCEROL-3-PHOSPHATE ACYLTRANSFERASE"/>
    <property type="match status" value="1"/>
</dbReference>
<dbReference type="SMART" id="SM00563">
    <property type="entry name" value="PlsC"/>
    <property type="match status" value="1"/>
</dbReference>
<accession>A0A7M2WYG4</accession>
<dbReference type="GO" id="GO:0006654">
    <property type="term" value="P:phosphatidic acid biosynthetic process"/>
    <property type="evidence" value="ECO:0007669"/>
    <property type="project" value="TreeGrafter"/>
</dbReference>
<organism evidence="5 6">
    <name type="scientific">Humisphaera borealis</name>
    <dbReference type="NCBI Taxonomy" id="2807512"/>
    <lineage>
        <taxon>Bacteria</taxon>
        <taxon>Pseudomonadati</taxon>
        <taxon>Planctomycetota</taxon>
        <taxon>Phycisphaerae</taxon>
        <taxon>Tepidisphaerales</taxon>
        <taxon>Tepidisphaeraceae</taxon>
        <taxon>Humisphaera</taxon>
    </lineage>
</organism>
<evidence type="ECO:0000313" key="5">
    <source>
        <dbReference type="EMBL" id="QOV89871.1"/>
    </source>
</evidence>
<gene>
    <name evidence="5" type="ORF">IPV69_00405</name>
</gene>
<sequence length="244" mass="27358">MGDVWRTAADRRRLRVHDPPAVGVHLPRHAGQRSEAVIAGLLRLVTGAQARWKGSDPVRPDGVIPQRIFFANHTSNLDAPVIWAALPTPVRRMTRPVAAKDYWEAGPIRRKIARDVFRAVLIERKKVTRENNPLRIMEEAMESGDSLIIFPEGTRATDDDATVGEFKPGLWHLAKKRPDVELVPVYLENLNRILPKGDFILVPLLAAVTFGTPIRPNEGEDKPTFLARARESVATLRRRAEDGK</sequence>
<dbReference type="EMBL" id="CP063458">
    <property type="protein sequence ID" value="QOV89871.1"/>
    <property type="molecule type" value="Genomic_DNA"/>
</dbReference>
<dbReference type="PANTHER" id="PTHR10434">
    <property type="entry name" value="1-ACYL-SN-GLYCEROL-3-PHOSPHATE ACYLTRANSFERASE"/>
    <property type="match status" value="1"/>
</dbReference>